<dbReference type="AlphaFoldDB" id="A0A0A9CIQ3"/>
<evidence type="ECO:0000313" key="1">
    <source>
        <dbReference type="EMBL" id="JAD74343.1"/>
    </source>
</evidence>
<sequence length="45" mass="4973">MRLPSSWCLLGPLIEPSIRVPWINHNAAENSACSLQSGPILHYTV</sequence>
<proteinExistence type="predicted"/>
<reference evidence="1" key="2">
    <citation type="journal article" date="2015" name="Data Brief">
        <title>Shoot transcriptome of the giant reed, Arundo donax.</title>
        <authorList>
            <person name="Barrero R.A."/>
            <person name="Guerrero F.D."/>
            <person name="Moolhuijzen P."/>
            <person name="Goolsby J.A."/>
            <person name="Tidwell J."/>
            <person name="Bellgard S.E."/>
            <person name="Bellgard M.I."/>
        </authorList>
    </citation>
    <scope>NUCLEOTIDE SEQUENCE</scope>
    <source>
        <tissue evidence="1">Shoot tissue taken approximately 20 cm above the soil surface</tissue>
    </source>
</reference>
<dbReference type="EMBL" id="GBRH01223552">
    <property type="protein sequence ID" value="JAD74343.1"/>
    <property type="molecule type" value="Transcribed_RNA"/>
</dbReference>
<organism evidence="1">
    <name type="scientific">Arundo donax</name>
    <name type="common">Giant reed</name>
    <name type="synonym">Donax arundinaceus</name>
    <dbReference type="NCBI Taxonomy" id="35708"/>
    <lineage>
        <taxon>Eukaryota</taxon>
        <taxon>Viridiplantae</taxon>
        <taxon>Streptophyta</taxon>
        <taxon>Embryophyta</taxon>
        <taxon>Tracheophyta</taxon>
        <taxon>Spermatophyta</taxon>
        <taxon>Magnoliopsida</taxon>
        <taxon>Liliopsida</taxon>
        <taxon>Poales</taxon>
        <taxon>Poaceae</taxon>
        <taxon>PACMAD clade</taxon>
        <taxon>Arundinoideae</taxon>
        <taxon>Arundineae</taxon>
        <taxon>Arundo</taxon>
    </lineage>
</organism>
<accession>A0A0A9CIQ3</accession>
<reference evidence="1" key="1">
    <citation type="submission" date="2014-09" db="EMBL/GenBank/DDBJ databases">
        <authorList>
            <person name="Magalhaes I.L.F."/>
            <person name="Oliveira U."/>
            <person name="Santos F.R."/>
            <person name="Vidigal T.H.D.A."/>
            <person name="Brescovit A.D."/>
            <person name="Santos A.J."/>
        </authorList>
    </citation>
    <scope>NUCLEOTIDE SEQUENCE</scope>
    <source>
        <tissue evidence="1">Shoot tissue taken approximately 20 cm above the soil surface</tissue>
    </source>
</reference>
<name>A0A0A9CIQ3_ARUDO</name>
<protein>
    <submittedName>
        <fullName evidence="1">Uncharacterized protein</fullName>
    </submittedName>
</protein>